<dbReference type="InterPro" id="IPR044086">
    <property type="entry name" value="LUC3-like"/>
</dbReference>
<evidence type="ECO:0000256" key="3">
    <source>
        <dbReference type="RuleBase" id="RU003345"/>
    </source>
</evidence>
<dbReference type="CDD" id="cd07106">
    <property type="entry name" value="ALDH_AldA-AAD23400"/>
    <property type="match status" value="1"/>
</dbReference>
<dbReference type="InterPro" id="IPR016162">
    <property type="entry name" value="Ald_DH_N"/>
</dbReference>
<dbReference type="InterPro" id="IPR015590">
    <property type="entry name" value="Aldehyde_DH_dom"/>
</dbReference>
<gene>
    <name evidence="6" type="ORF">GCM10009775_07790</name>
</gene>
<dbReference type="Gene3D" id="3.40.309.10">
    <property type="entry name" value="Aldehyde Dehydrogenase, Chain A, domain 2"/>
    <property type="match status" value="1"/>
</dbReference>
<evidence type="ECO:0000256" key="1">
    <source>
        <dbReference type="ARBA" id="ARBA00023002"/>
    </source>
</evidence>
<dbReference type="PROSITE" id="PS00687">
    <property type="entry name" value="ALDEHYDE_DEHYDR_GLU"/>
    <property type="match status" value="1"/>
</dbReference>
<dbReference type="PANTHER" id="PTHR11699">
    <property type="entry name" value="ALDEHYDE DEHYDROGENASE-RELATED"/>
    <property type="match status" value="1"/>
</dbReference>
<keyword evidence="7" id="KW-1185">Reference proteome</keyword>
<dbReference type="Proteomes" id="UP001501343">
    <property type="component" value="Unassembled WGS sequence"/>
</dbReference>
<dbReference type="InterPro" id="IPR016161">
    <property type="entry name" value="Ald_DH/histidinol_DH"/>
</dbReference>
<evidence type="ECO:0000256" key="4">
    <source>
        <dbReference type="SAM" id="MobiDB-lite"/>
    </source>
</evidence>
<proteinExistence type="inferred from homology"/>
<evidence type="ECO:0000313" key="6">
    <source>
        <dbReference type="EMBL" id="GAA1917735.1"/>
    </source>
</evidence>
<dbReference type="Gene3D" id="3.40.605.10">
    <property type="entry name" value="Aldehyde Dehydrogenase, Chain A, domain 1"/>
    <property type="match status" value="1"/>
</dbReference>
<evidence type="ECO:0000313" key="7">
    <source>
        <dbReference type="Proteomes" id="UP001501343"/>
    </source>
</evidence>
<sequence length="489" mass="51385">MSDPTPTLSDAETAVDSTTSKGEEQSLLDGVQVTPDEGRAIFDPANGVLVGYAPRHSTADLDAAVDAAIDAQPGWEALGHQRRSELLLEAADAIDAHAESLARLLSREQGKPLNGPNARFEVGACSAWLRTAASIPLEPDVIIDDGAVHAELIYRAVGVVGAIGPWNWPLMITIWQIAPSLRMGNTVVVKPSEYTPLSVLAMLSVINRVLPPHVLIGISGDREVGARLASHPGIDKVMFTGSTATGRKIIEASAGNLARLTLELGGNDAGIVLPGTDPAAIAEDLFWGAFINTGQTCAALKRLYVHDSIYDDVIDALARVASQMPMGPGLDEGNVLGPLQNRQQFDIVNRLVEDAKTHGGRIVTGGSPATELGDLFYPITIVADVADGTALVDEEQFGPALPVIRYTEVDDAIASANRLDVGLGASVWGADRQAARRVAQRIQSGTVWINSHGGVHPMIPFGGVKGSGYGLEFGVEGLKAVAVPQIING</sequence>
<protein>
    <submittedName>
        <fullName evidence="6">Aldehyde dehydrogenase family protein</fullName>
    </submittedName>
</protein>
<dbReference type="SUPFAM" id="SSF53720">
    <property type="entry name" value="ALDH-like"/>
    <property type="match status" value="1"/>
</dbReference>
<comment type="similarity">
    <text evidence="3">Belongs to the aldehyde dehydrogenase family.</text>
</comment>
<dbReference type="InterPro" id="IPR016163">
    <property type="entry name" value="Ald_DH_C"/>
</dbReference>
<evidence type="ECO:0000256" key="2">
    <source>
        <dbReference type="PROSITE-ProRule" id="PRU10007"/>
    </source>
</evidence>
<dbReference type="EMBL" id="BAAAOF010000002">
    <property type="protein sequence ID" value="GAA1917735.1"/>
    <property type="molecule type" value="Genomic_DNA"/>
</dbReference>
<keyword evidence="1 3" id="KW-0560">Oxidoreductase</keyword>
<comment type="caution">
    <text evidence="6">The sequence shown here is derived from an EMBL/GenBank/DDBJ whole genome shotgun (WGS) entry which is preliminary data.</text>
</comment>
<feature type="compositionally biased region" description="Polar residues" evidence="4">
    <location>
        <begin position="1"/>
        <end position="20"/>
    </location>
</feature>
<name>A0ABP5AQ77_9MICO</name>
<feature type="active site" evidence="2">
    <location>
        <position position="263"/>
    </location>
</feature>
<dbReference type="InterPro" id="IPR029510">
    <property type="entry name" value="Ald_DH_CS_GLU"/>
</dbReference>
<evidence type="ECO:0000259" key="5">
    <source>
        <dbReference type="Pfam" id="PF00171"/>
    </source>
</evidence>
<dbReference type="PROSITE" id="PS00070">
    <property type="entry name" value="ALDEHYDE_DEHYDR_CYS"/>
    <property type="match status" value="1"/>
</dbReference>
<organism evidence="6 7">
    <name type="scientific">Microbacterium aoyamense</name>
    <dbReference type="NCBI Taxonomy" id="344166"/>
    <lineage>
        <taxon>Bacteria</taxon>
        <taxon>Bacillati</taxon>
        <taxon>Actinomycetota</taxon>
        <taxon>Actinomycetes</taxon>
        <taxon>Micrococcales</taxon>
        <taxon>Microbacteriaceae</taxon>
        <taxon>Microbacterium</taxon>
    </lineage>
</organism>
<dbReference type="RefSeq" id="WP_248145636.1">
    <property type="nucleotide sequence ID" value="NZ_BAAAOF010000002.1"/>
</dbReference>
<dbReference type="InterPro" id="IPR016160">
    <property type="entry name" value="Ald_DH_CS_CYS"/>
</dbReference>
<feature type="domain" description="Aldehyde dehydrogenase" evidence="5">
    <location>
        <begin position="40"/>
        <end position="481"/>
    </location>
</feature>
<accession>A0ABP5AQ77</accession>
<feature type="region of interest" description="Disordered" evidence="4">
    <location>
        <begin position="1"/>
        <end position="25"/>
    </location>
</feature>
<reference evidence="7" key="1">
    <citation type="journal article" date="2019" name="Int. J. Syst. Evol. Microbiol.">
        <title>The Global Catalogue of Microorganisms (GCM) 10K type strain sequencing project: providing services to taxonomists for standard genome sequencing and annotation.</title>
        <authorList>
            <consortium name="The Broad Institute Genomics Platform"/>
            <consortium name="The Broad Institute Genome Sequencing Center for Infectious Disease"/>
            <person name="Wu L."/>
            <person name="Ma J."/>
        </authorList>
    </citation>
    <scope>NUCLEOTIDE SEQUENCE [LARGE SCALE GENOMIC DNA]</scope>
    <source>
        <strain evidence="7">JCM 14900</strain>
    </source>
</reference>
<dbReference type="Pfam" id="PF00171">
    <property type="entry name" value="Aldedh"/>
    <property type="match status" value="1"/>
</dbReference>